<dbReference type="GO" id="GO:0005789">
    <property type="term" value="C:endoplasmic reticulum membrane"/>
    <property type="evidence" value="ECO:0007669"/>
    <property type="project" value="UniProtKB-SubCell"/>
</dbReference>
<dbReference type="GO" id="GO:0020037">
    <property type="term" value="F:heme binding"/>
    <property type="evidence" value="ECO:0007669"/>
    <property type="project" value="InterPro"/>
</dbReference>
<proteinExistence type="evidence at transcript level"/>
<dbReference type="InterPro" id="IPR017972">
    <property type="entry name" value="Cyt_P450_CS"/>
</dbReference>
<keyword evidence="6 14" id="KW-0349">Heme</keyword>
<feature type="non-terminal residue" evidence="16">
    <location>
        <position position="1"/>
    </location>
</feature>
<keyword evidence="12 15" id="KW-0503">Monooxygenase</keyword>
<gene>
    <name evidence="16" type="primary">Cyp347c1</name>
</gene>
<evidence type="ECO:0000256" key="6">
    <source>
        <dbReference type="ARBA" id="ARBA00022617"/>
    </source>
</evidence>
<protein>
    <submittedName>
        <fullName evidence="16">Cytochrome P450 347c1</fullName>
    </submittedName>
</protein>
<dbReference type="SUPFAM" id="SSF48264">
    <property type="entry name" value="Cytochrome P450"/>
    <property type="match status" value="1"/>
</dbReference>
<dbReference type="PROSITE" id="PS00086">
    <property type="entry name" value="CYTOCHROME_P450"/>
    <property type="match status" value="1"/>
</dbReference>
<keyword evidence="7 14" id="KW-0479">Metal-binding</keyword>
<dbReference type="PRINTS" id="PR00385">
    <property type="entry name" value="P450"/>
</dbReference>
<evidence type="ECO:0000256" key="14">
    <source>
        <dbReference type="PIRSR" id="PIRSR602401-1"/>
    </source>
</evidence>
<evidence type="ECO:0000256" key="8">
    <source>
        <dbReference type="ARBA" id="ARBA00022824"/>
    </source>
</evidence>
<evidence type="ECO:0000256" key="7">
    <source>
        <dbReference type="ARBA" id="ARBA00022723"/>
    </source>
</evidence>
<evidence type="ECO:0000256" key="5">
    <source>
        <dbReference type="ARBA" id="ARBA00010617"/>
    </source>
</evidence>
<reference evidence="16" key="2">
    <citation type="submission" date="2013-05" db="EMBL/GenBank/DDBJ databases">
        <authorList>
            <person name="Wan P.-J."/>
        </authorList>
    </citation>
    <scope>NUCLEOTIDE SEQUENCE</scope>
</reference>
<keyword evidence="13" id="KW-0472">Membrane</keyword>
<comment type="function">
    <text evidence="2">May be involved in the metabolism of insect hormones and in the breakdown of synthetic insecticides.</text>
</comment>
<reference evidence="16" key="1">
    <citation type="journal article" date="2013" name="Pestic. Biochem. Physiol.">
        <title>Identification of cytochrome P450 monooxygenase genes and their expression profiles in cyhalothrin-treated Colorado potato beetle, Leptinotarsa decemlineata.</title>
        <authorList>
            <person name="Wan P.J."/>
            <person name="Shi X.Q."/>
            <person name="Kong Y."/>
            <person name="Zhou L.T."/>
            <person name="Guo W.C."/>
            <person name="Ahmat T."/>
            <person name="Li G.Q."/>
        </authorList>
    </citation>
    <scope>NUCLEOTIDE SEQUENCE</scope>
</reference>
<dbReference type="Pfam" id="PF00067">
    <property type="entry name" value="p450"/>
    <property type="match status" value="1"/>
</dbReference>
<dbReference type="PANTHER" id="PTHR24292:SF84">
    <property type="entry name" value="CYTOCHROME P450 28A5-RELATED"/>
    <property type="match status" value="1"/>
</dbReference>
<dbReference type="PANTHER" id="PTHR24292">
    <property type="entry name" value="CYTOCHROME P450"/>
    <property type="match status" value="1"/>
</dbReference>
<dbReference type="GO" id="GO:0016705">
    <property type="term" value="F:oxidoreductase activity, acting on paired donors, with incorporation or reduction of molecular oxygen"/>
    <property type="evidence" value="ECO:0007669"/>
    <property type="project" value="InterPro"/>
</dbReference>
<evidence type="ECO:0000256" key="13">
    <source>
        <dbReference type="ARBA" id="ARBA00023136"/>
    </source>
</evidence>
<evidence type="ECO:0000256" key="4">
    <source>
        <dbReference type="ARBA" id="ARBA00004406"/>
    </source>
</evidence>
<dbReference type="InterPro" id="IPR001128">
    <property type="entry name" value="Cyt_P450"/>
</dbReference>
<dbReference type="InterPro" id="IPR036396">
    <property type="entry name" value="Cyt_P450_sf"/>
</dbReference>
<feature type="binding site" description="axial binding residue" evidence="14">
    <location>
        <position position="205"/>
    </location>
    <ligand>
        <name>heme</name>
        <dbReference type="ChEBI" id="CHEBI:30413"/>
    </ligand>
    <ligandPart>
        <name>Fe</name>
        <dbReference type="ChEBI" id="CHEBI:18248"/>
    </ligandPart>
</feature>
<keyword evidence="9" id="KW-0492">Microsome</keyword>
<comment type="cofactor">
    <cofactor evidence="1 14">
        <name>heme</name>
        <dbReference type="ChEBI" id="CHEBI:30413"/>
    </cofactor>
</comment>
<keyword evidence="8" id="KW-0256">Endoplasmic reticulum</keyword>
<dbReference type="AlphaFoldDB" id="V5K569"/>
<accession>V5K569</accession>
<evidence type="ECO:0000256" key="9">
    <source>
        <dbReference type="ARBA" id="ARBA00022848"/>
    </source>
</evidence>
<sequence length="261" mass="30235">LVSREVHDKLITLVTSTMEYRKKHNIVRNDFLDSIIQLSKTTEFFTEVDIAAHAASFFGDGFETSSRVMSFLIFEIAMNPEVQQKLREEINECLKKTDGELTYECIQDMVYLDMCLQESLRKYPVISQLGKKCTERYTYTPTDPQYKNISVTVEPGTSIILPVGALQNDPKYFKDPEKFIPERFSSKENYNRYTYFPFGEGQRECLGKRFGTTQIKIGVAHLVKNFQLTVDRKTQLPLKFDPLYFLISAVGGLWINVRKIE</sequence>
<evidence type="ECO:0000256" key="15">
    <source>
        <dbReference type="RuleBase" id="RU000461"/>
    </source>
</evidence>
<keyword evidence="11 14" id="KW-0408">Iron</keyword>
<dbReference type="Gene3D" id="1.10.630.10">
    <property type="entry name" value="Cytochrome P450"/>
    <property type="match status" value="1"/>
</dbReference>
<dbReference type="EMBL" id="KF044290">
    <property type="protein sequence ID" value="AGT57862.1"/>
    <property type="molecule type" value="mRNA"/>
</dbReference>
<dbReference type="PRINTS" id="PR00463">
    <property type="entry name" value="EP450I"/>
</dbReference>
<organism evidence="16">
    <name type="scientific">Leptinotarsa decemlineata</name>
    <name type="common">Colorado potato beetle</name>
    <name type="synonym">Doryphora decemlineata</name>
    <dbReference type="NCBI Taxonomy" id="7539"/>
    <lineage>
        <taxon>Eukaryota</taxon>
        <taxon>Metazoa</taxon>
        <taxon>Ecdysozoa</taxon>
        <taxon>Arthropoda</taxon>
        <taxon>Hexapoda</taxon>
        <taxon>Insecta</taxon>
        <taxon>Pterygota</taxon>
        <taxon>Neoptera</taxon>
        <taxon>Endopterygota</taxon>
        <taxon>Coleoptera</taxon>
        <taxon>Polyphaga</taxon>
        <taxon>Cucujiformia</taxon>
        <taxon>Chrysomeloidea</taxon>
        <taxon>Chrysomelidae</taxon>
        <taxon>Chrysomelinae</taxon>
        <taxon>Doryphorini</taxon>
        <taxon>Leptinotarsa</taxon>
    </lineage>
</organism>
<evidence type="ECO:0000256" key="2">
    <source>
        <dbReference type="ARBA" id="ARBA00003690"/>
    </source>
</evidence>
<evidence type="ECO:0000256" key="11">
    <source>
        <dbReference type="ARBA" id="ARBA00023004"/>
    </source>
</evidence>
<evidence type="ECO:0000256" key="10">
    <source>
        <dbReference type="ARBA" id="ARBA00023002"/>
    </source>
</evidence>
<name>V5K569_LEPDE</name>
<evidence type="ECO:0000256" key="3">
    <source>
        <dbReference type="ARBA" id="ARBA00004174"/>
    </source>
</evidence>
<comment type="subcellular location">
    <subcellularLocation>
        <location evidence="4">Endoplasmic reticulum membrane</location>
        <topology evidence="4">Peripheral membrane protein</topology>
    </subcellularLocation>
    <subcellularLocation>
        <location evidence="3">Microsome membrane</location>
        <topology evidence="3">Peripheral membrane protein</topology>
    </subcellularLocation>
</comment>
<dbReference type="GO" id="GO:0004497">
    <property type="term" value="F:monooxygenase activity"/>
    <property type="evidence" value="ECO:0007669"/>
    <property type="project" value="UniProtKB-KW"/>
</dbReference>
<evidence type="ECO:0000256" key="1">
    <source>
        <dbReference type="ARBA" id="ARBA00001971"/>
    </source>
</evidence>
<evidence type="ECO:0000256" key="12">
    <source>
        <dbReference type="ARBA" id="ARBA00023033"/>
    </source>
</evidence>
<keyword evidence="10 15" id="KW-0560">Oxidoreductase</keyword>
<dbReference type="InterPro" id="IPR050476">
    <property type="entry name" value="Insect_CytP450_Detox"/>
</dbReference>
<dbReference type="CDD" id="cd11056">
    <property type="entry name" value="CYP6-like"/>
    <property type="match status" value="1"/>
</dbReference>
<evidence type="ECO:0000313" key="16">
    <source>
        <dbReference type="EMBL" id="AGT57862.1"/>
    </source>
</evidence>
<dbReference type="GO" id="GO:0005506">
    <property type="term" value="F:iron ion binding"/>
    <property type="evidence" value="ECO:0007669"/>
    <property type="project" value="InterPro"/>
</dbReference>
<dbReference type="OrthoDB" id="2789670at2759"/>
<comment type="similarity">
    <text evidence="5 15">Belongs to the cytochrome P450 family.</text>
</comment>
<dbReference type="InterPro" id="IPR002401">
    <property type="entry name" value="Cyt_P450_E_grp-I"/>
</dbReference>